<feature type="transmembrane region" description="Helical" evidence="1">
    <location>
        <begin position="208"/>
        <end position="226"/>
    </location>
</feature>
<keyword evidence="1" id="KW-0812">Transmembrane</keyword>
<gene>
    <name evidence="2" type="ORF">EPA93_11900</name>
</gene>
<proteinExistence type="predicted"/>
<accession>A0A4P6JMZ4</accession>
<feature type="transmembrane region" description="Helical" evidence="1">
    <location>
        <begin position="303"/>
        <end position="320"/>
    </location>
</feature>
<dbReference type="AlphaFoldDB" id="A0A4P6JMZ4"/>
<dbReference type="Proteomes" id="UP000290365">
    <property type="component" value="Chromosome"/>
</dbReference>
<dbReference type="EMBL" id="CP035758">
    <property type="protein sequence ID" value="QBD76667.1"/>
    <property type="molecule type" value="Genomic_DNA"/>
</dbReference>
<feature type="transmembrane region" description="Helical" evidence="1">
    <location>
        <begin position="105"/>
        <end position="130"/>
    </location>
</feature>
<sequence>MRRRLPAFVLIVMAPLVAELLGGSTPLDQPIALAFLLPIYLPLYGAGALLIRELVRRSGHGWASILLLGAAYGFVEEGLVSQSLFNPSLYHAADYGARFLGINGIFTELVIIVHAVWSAGVPILLTDLLFPAQRNEPYLGRFGLIVTGVFYAFGVGLLWLVARTSFAAGYDASPILLGLTALIIIALVVIALGVLPRKTARRMRESRAPSPWIVLLVIGVVGFIWHDALALGRIQPAFAHWPLVLLLVLGTAALSIGIAWLVKCWSEMRGWNDLHLLALAGGALACHTLSGWLYIAHTLAERVALSVLALAMAGFLAWVARRIQHNVSHSAG</sequence>
<name>A0A4P6JMZ4_KTERU</name>
<protein>
    <submittedName>
        <fullName evidence="2">Uncharacterized protein</fullName>
    </submittedName>
</protein>
<feature type="transmembrane region" description="Helical" evidence="1">
    <location>
        <begin position="142"/>
        <end position="162"/>
    </location>
</feature>
<organism evidence="2 3">
    <name type="scientific">Ktedonosporobacter rubrisoli</name>
    <dbReference type="NCBI Taxonomy" id="2509675"/>
    <lineage>
        <taxon>Bacteria</taxon>
        <taxon>Bacillati</taxon>
        <taxon>Chloroflexota</taxon>
        <taxon>Ktedonobacteria</taxon>
        <taxon>Ktedonobacterales</taxon>
        <taxon>Ktedonosporobacteraceae</taxon>
        <taxon>Ktedonosporobacter</taxon>
    </lineage>
</organism>
<reference evidence="2 3" key="1">
    <citation type="submission" date="2019-01" db="EMBL/GenBank/DDBJ databases">
        <title>Ktedonosporobacter rubrisoli SCAWS-G2.</title>
        <authorList>
            <person name="Huang Y."/>
            <person name="Yan B."/>
        </authorList>
    </citation>
    <scope>NUCLEOTIDE SEQUENCE [LARGE SCALE GENOMIC DNA]</scope>
    <source>
        <strain evidence="2 3">SCAWS-G2</strain>
    </source>
</reference>
<dbReference type="KEGG" id="kbs:EPA93_11900"/>
<dbReference type="RefSeq" id="WP_129887665.1">
    <property type="nucleotide sequence ID" value="NZ_CP035758.1"/>
</dbReference>
<feature type="transmembrane region" description="Helical" evidence="1">
    <location>
        <begin position="174"/>
        <end position="196"/>
    </location>
</feature>
<dbReference type="OrthoDB" id="151583at2"/>
<evidence type="ECO:0000313" key="2">
    <source>
        <dbReference type="EMBL" id="QBD76667.1"/>
    </source>
</evidence>
<evidence type="ECO:0000313" key="3">
    <source>
        <dbReference type="Proteomes" id="UP000290365"/>
    </source>
</evidence>
<keyword evidence="1" id="KW-1133">Transmembrane helix</keyword>
<keyword evidence="3" id="KW-1185">Reference proteome</keyword>
<feature type="transmembrane region" description="Helical" evidence="1">
    <location>
        <begin position="63"/>
        <end position="85"/>
    </location>
</feature>
<feature type="transmembrane region" description="Helical" evidence="1">
    <location>
        <begin position="238"/>
        <end position="262"/>
    </location>
</feature>
<keyword evidence="1" id="KW-0472">Membrane</keyword>
<evidence type="ECO:0000256" key="1">
    <source>
        <dbReference type="SAM" id="Phobius"/>
    </source>
</evidence>
<feature type="transmembrane region" description="Helical" evidence="1">
    <location>
        <begin position="274"/>
        <end position="297"/>
    </location>
</feature>
<feature type="transmembrane region" description="Helical" evidence="1">
    <location>
        <begin position="32"/>
        <end position="51"/>
    </location>
</feature>